<dbReference type="AlphaFoldDB" id="B0CF31"/>
<accession>B0CF31</accession>
<organism evidence="3 4">
    <name type="scientific">Acaryochloris marina (strain MBIC 11017)</name>
    <dbReference type="NCBI Taxonomy" id="329726"/>
    <lineage>
        <taxon>Bacteria</taxon>
        <taxon>Bacillati</taxon>
        <taxon>Cyanobacteriota</taxon>
        <taxon>Cyanophyceae</taxon>
        <taxon>Acaryochloridales</taxon>
        <taxon>Acaryochloridaceae</taxon>
        <taxon>Acaryochloris</taxon>
    </lineage>
</organism>
<evidence type="ECO:0000259" key="2">
    <source>
        <dbReference type="PROSITE" id="PS50943"/>
    </source>
</evidence>
<reference evidence="3 4" key="1">
    <citation type="journal article" date="2008" name="Proc. Natl. Acad. Sci. U.S.A.">
        <title>Niche adaptation and genome expansion in the chlorophyll d-producing cyanobacterium Acaryochloris marina.</title>
        <authorList>
            <person name="Swingley W.D."/>
            <person name="Chen M."/>
            <person name="Cheung P.C."/>
            <person name="Conrad A.L."/>
            <person name="Dejesa L.C."/>
            <person name="Hao J."/>
            <person name="Honchak B.M."/>
            <person name="Karbach L.E."/>
            <person name="Kurdoglu A."/>
            <person name="Lahiri S."/>
            <person name="Mastrian S.D."/>
            <person name="Miyashita H."/>
            <person name="Page L."/>
            <person name="Ramakrishna P."/>
            <person name="Satoh S."/>
            <person name="Sattley W.M."/>
            <person name="Shimada Y."/>
            <person name="Taylor H.L."/>
            <person name="Tomo T."/>
            <person name="Tsuchiya T."/>
            <person name="Wang Z.T."/>
            <person name="Raymond J."/>
            <person name="Mimuro M."/>
            <person name="Blankenship R.E."/>
            <person name="Touchman J.W."/>
        </authorList>
    </citation>
    <scope>NUCLEOTIDE SEQUENCE [LARGE SCALE GENOMIC DNA]</scope>
    <source>
        <strain evidence="4">MBIC 11017</strain>
    </source>
</reference>
<dbReference type="InterPro" id="IPR010982">
    <property type="entry name" value="Lambda_DNA-bd_dom_sf"/>
</dbReference>
<proteinExistence type="predicted"/>
<keyword evidence="4" id="KW-1185">Reference proteome</keyword>
<dbReference type="OrthoDB" id="582213at2"/>
<dbReference type="KEGG" id="amr:AM1_5597"/>
<dbReference type="SUPFAM" id="SSF47413">
    <property type="entry name" value="lambda repressor-like DNA-binding domains"/>
    <property type="match status" value="1"/>
</dbReference>
<dbReference type="InterPro" id="IPR001387">
    <property type="entry name" value="Cro/C1-type_HTH"/>
</dbReference>
<dbReference type="Proteomes" id="UP000000268">
    <property type="component" value="Chromosome"/>
</dbReference>
<keyword evidence="1" id="KW-0175">Coiled coil</keyword>
<dbReference type="GO" id="GO:0003677">
    <property type="term" value="F:DNA binding"/>
    <property type="evidence" value="ECO:0007669"/>
    <property type="project" value="InterPro"/>
</dbReference>
<dbReference type="eggNOG" id="COG0576">
    <property type="taxonomic scope" value="Bacteria"/>
</dbReference>
<feature type="domain" description="HTH cro/C1-type" evidence="2">
    <location>
        <begin position="30"/>
        <end position="71"/>
    </location>
</feature>
<evidence type="ECO:0000313" key="4">
    <source>
        <dbReference type="Proteomes" id="UP000000268"/>
    </source>
</evidence>
<feature type="coiled-coil region" evidence="1">
    <location>
        <begin position="111"/>
        <end position="142"/>
    </location>
</feature>
<dbReference type="STRING" id="329726.AM1_5597"/>
<name>B0CF31_ACAM1</name>
<protein>
    <recommendedName>
        <fullName evidence="2">HTH cro/C1-type domain-containing protein</fullName>
    </recommendedName>
</protein>
<dbReference type="PROSITE" id="PS50943">
    <property type="entry name" value="HTH_CROC1"/>
    <property type="match status" value="1"/>
</dbReference>
<dbReference type="RefSeq" id="WP_012165767.1">
    <property type="nucleotide sequence ID" value="NC_009925.1"/>
</dbReference>
<evidence type="ECO:0000256" key="1">
    <source>
        <dbReference type="SAM" id="Coils"/>
    </source>
</evidence>
<gene>
    <name evidence="3" type="ordered locus">AM1_5597</name>
</gene>
<dbReference type="HOGENOM" id="CLU_078800_0_0_3"/>
<sequence length="247" mass="28041">MAVNASKVPDYTPKLIELMQRVGVQSFAGLSRTSGLSRTNINWIRQGRILDLSLQKALLLSEVLQVDLDLLLSTFSQNNSVIIRRSQFPDGNNQSISVNLRRDSDPSDQKYEELQKKIVRLEQEYQRQQQQLQIQKEQLLVEYQKSTIQALESLILQWPTAAYAARKNPDAPAIKLLPLVSPLEKLLGSWGVIPIGEVGTETPYDPQWQQIMSMAEQALKPGDPVRVRYVGYRQGEQLLYRAKVSPV</sequence>
<dbReference type="EMBL" id="CP000828">
    <property type="protein sequence ID" value="ABW30547.1"/>
    <property type="molecule type" value="Genomic_DNA"/>
</dbReference>
<evidence type="ECO:0000313" key="3">
    <source>
        <dbReference type="EMBL" id="ABW30547.1"/>
    </source>
</evidence>